<name>A0A026W1F5_OOCBI</name>
<feature type="region of interest" description="Disordered" evidence="1">
    <location>
        <begin position="1"/>
        <end position="23"/>
    </location>
</feature>
<feature type="compositionally biased region" description="Basic and acidic residues" evidence="1">
    <location>
        <begin position="14"/>
        <end position="23"/>
    </location>
</feature>
<evidence type="ECO:0000313" key="3">
    <source>
        <dbReference type="Proteomes" id="UP000053097"/>
    </source>
</evidence>
<evidence type="ECO:0000256" key="1">
    <source>
        <dbReference type="SAM" id="MobiDB-lite"/>
    </source>
</evidence>
<keyword evidence="3" id="KW-1185">Reference proteome</keyword>
<organism evidence="2 3">
    <name type="scientific">Ooceraea biroi</name>
    <name type="common">Clonal raider ant</name>
    <name type="synonym">Cerapachys biroi</name>
    <dbReference type="NCBI Taxonomy" id="2015173"/>
    <lineage>
        <taxon>Eukaryota</taxon>
        <taxon>Metazoa</taxon>
        <taxon>Ecdysozoa</taxon>
        <taxon>Arthropoda</taxon>
        <taxon>Hexapoda</taxon>
        <taxon>Insecta</taxon>
        <taxon>Pterygota</taxon>
        <taxon>Neoptera</taxon>
        <taxon>Endopterygota</taxon>
        <taxon>Hymenoptera</taxon>
        <taxon>Apocrita</taxon>
        <taxon>Aculeata</taxon>
        <taxon>Formicoidea</taxon>
        <taxon>Formicidae</taxon>
        <taxon>Dorylinae</taxon>
        <taxon>Ooceraea</taxon>
    </lineage>
</organism>
<reference evidence="2 3" key="1">
    <citation type="journal article" date="2014" name="Curr. Biol.">
        <title>The genome of the clonal raider ant Cerapachys biroi.</title>
        <authorList>
            <person name="Oxley P.R."/>
            <person name="Ji L."/>
            <person name="Fetter-Pruneda I."/>
            <person name="McKenzie S.K."/>
            <person name="Li C."/>
            <person name="Hu H."/>
            <person name="Zhang G."/>
            <person name="Kronauer D.J."/>
        </authorList>
    </citation>
    <scope>NUCLEOTIDE SEQUENCE [LARGE SCALE GENOMIC DNA]</scope>
</reference>
<protein>
    <submittedName>
        <fullName evidence="2">Uncharacterized protein</fullName>
    </submittedName>
</protein>
<dbReference type="EMBL" id="KK107488">
    <property type="protein sequence ID" value="EZA49905.1"/>
    <property type="molecule type" value="Genomic_DNA"/>
</dbReference>
<gene>
    <name evidence="2" type="ORF">X777_11393</name>
</gene>
<accession>A0A026W1F5</accession>
<evidence type="ECO:0000313" key="2">
    <source>
        <dbReference type="EMBL" id="EZA49905.1"/>
    </source>
</evidence>
<sequence>MSEGTTTTTGATARHADGDGAGCARERDAKEKCEPTCATGRCGRTATTQFAVLLSPGCPDAESTCINATPLPRPGGRLLRAYPNVSAAALHLHIAWLGHLARNCESPPAADVGEVLGIDFSSERPNSIRAYLPVKLRNKWKYLICYVDEYRRVVIPKTTRVSRENFVASGRKLMTSPKVDVSAAEASTSLVNNKSVALPTRSPRVGVTYPYHFESCARTHVHIHTRVAARVVAAGLMQTGSHDDVTDVKLKLTMRGQPGFVGLEFAKGARKRDKNEERENEC</sequence>
<proteinExistence type="predicted"/>
<feature type="compositionally biased region" description="Low complexity" evidence="1">
    <location>
        <begin position="1"/>
        <end position="13"/>
    </location>
</feature>
<dbReference type="Proteomes" id="UP000053097">
    <property type="component" value="Unassembled WGS sequence"/>
</dbReference>
<dbReference type="AlphaFoldDB" id="A0A026W1F5"/>